<feature type="domain" description="Integrase catalytic" evidence="1">
    <location>
        <begin position="1"/>
        <end position="148"/>
    </location>
</feature>
<organism evidence="2">
    <name type="scientific">marine metagenome</name>
    <dbReference type="NCBI Taxonomy" id="408172"/>
    <lineage>
        <taxon>unclassified sequences</taxon>
        <taxon>metagenomes</taxon>
        <taxon>ecological metagenomes</taxon>
    </lineage>
</organism>
<dbReference type="InterPro" id="IPR012337">
    <property type="entry name" value="RNaseH-like_sf"/>
</dbReference>
<dbReference type="GO" id="GO:0015074">
    <property type="term" value="P:DNA integration"/>
    <property type="evidence" value="ECO:0007669"/>
    <property type="project" value="InterPro"/>
</dbReference>
<dbReference type="InterPro" id="IPR036397">
    <property type="entry name" value="RNaseH_sf"/>
</dbReference>
<reference evidence="2" key="1">
    <citation type="submission" date="2018-05" db="EMBL/GenBank/DDBJ databases">
        <authorList>
            <person name="Lanie J.A."/>
            <person name="Ng W.-L."/>
            <person name="Kazmierczak K.M."/>
            <person name="Andrzejewski T.M."/>
            <person name="Davidsen T.M."/>
            <person name="Wayne K.J."/>
            <person name="Tettelin H."/>
            <person name="Glass J.I."/>
            <person name="Rusch D."/>
            <person name="Podicherti R."/>
            <person name="Tsui H.-C.T."/>
            <person name="Winkler M.E."/>
        </authorList>
    </citation>
    <scope>NUCLEOTIDE SEQUENCE</scope>
</reference>
<dbReference type="Pfam" id="PF13683">
    <property type="entry name" value="rve_3"/>
    <property type="match status" value="1"/>
</dbReference>
<dbReference type="EMBL" id="UINC01220930">
    <property type="protein sequence ID" value="SVE49058.1"/>
    <property type="molecule type" value="Genomic_DNA"/>
</dbReference>
<dbReference type="GO" id="GO:0003676">
    <property type="term" value="F:nucleic acid binding"/>
    <property type="evidence" value="ECO:0007669"/>
    <property type="project" value="InterPro"/>
</dbReference>
<gene>
    <name evidence="2" type="ORF">METZ01_LOCUS501912</name>
</gene>
<dbReference type="AlphaFoldDB" id="A0A383DYX1"/>
<evidence type="ECO:0000259" key="1">
    <source>
        <dbReference type="PROSITE" id="PS50994"/>
    </source>
</evidence>
<dbReference type="InterPro" id="IPR001584">
    <property type="entry name" value="Integrase_cat-core"/>
</dbReference>
<feature type="non-terminal residue" evidence="2">
    <location>
        <position position="1"/>
    </location>
</feature>
<dbReference type="SUPFAM" id="SSF53098">
    <property type="entry name" value="Ribonuclease H-like"/>
    <property type="match status" value="1"/>
</dbReference>
<dbReference type="Gene3D" id="3.30.420.10">
    <property type="entry name" value="Ribonuclease H-like superfamily/Ribonuclease H"/>
    <property type="match status" value="1"/>
</dbReference>
<evidence type="ECO:0000313" key="2">
    <source>
        <dbReference type="EMBL" id="SVE49058.1"/>
    </source>
</evidence>
<accession>A0A383DYX1</accession>
<dbReference type="PANTHER" id="PTHR47515">
    <property type="entry name" value="LOW CALCIUM RESPONSE LOCUS PROTEIN T"/>
    <property type="match status" value="1"/>
</dbReference>
<sequence length="174" mass="19939">VMDRTRDGRAFRMLTVIDEFTRECLAIPVERKLNSESILDCIAELFVKHGPPDHIRSDNGAEFTAHAVREWLGRIGVKTLYIEPGSPWENGYNESFNGKLRDEMLNGEIFYSLREAQVLIERWRHHYNTVRPHSALGYRPPAPQAIVPKRTDPACALDGLQPDQPFPFTVPRLT</sequence>
<dbReference type="PANTHER" id="PTHR47515:SF1">
    <property type="entry name" value="BLR2054 PROTEIN"/>
    <property type="match status" value="1"/>
</dbReference>
<proteinExistence type="predicted"/>
<dbReference type="PROSITE" id="PS50994">
    <property type="entry name" value="INTEGRASE"/>
    <property type="match status" value="1"/>
</dbReference>
<name>A0A383DYX1_9ZZZZ</name>
<protein>
    <recommendedName>
        <fullName evidence="1">Integrase catalytic domain-containing protein</fullName>
    </recommendedName>
</protein>